<keyword evidence="3" id="KW-1185">Reference proteome</keyword>
<gene>
    <name evidence="2" type="ORF">BDN71DRAFT_1512949</name>
</gene>
<keyword evidence="1" id="KW-0472">Membrane</keyword>
<keyword evidence="1" id="KW-1133">Transmembrane helix</keyword>
<protein>
    <submittedName>
        <fullName evidence="2">Uncharacterized protein</fullName>
    </submittedName>
</protein>
<keyword evidence="1" id="KW-0812">Transmembrane</keyword>
<accession>A0A9P5ZK59</accession>
<proteinExistence type="predicted"/>
<reference evidence="2" key="1">
    <citation type="submission" date="2020-11" db="EMBL/GenBank/DDBJ databases">
        <authorList>
            <consortium name="DOE Joint Genome Institute"/>
            <person name="Ahrendt S."/>
            <person name="Riley R."/>
            <person name="Andreopoulos W."/>
            <person name="Labutti K."/>
            <person name="Pangilinan J."/>
            <person name="Ruiz-Duenas F.J."/>
            <person name="Barrasa J.M."/>
            <person name="Sanchez-Garcia M."/>
            <person name="Camarero S."/>
            <person name="Miyauchi S."/>
            <person name="Serrano A."/>
            <person name="Linde D."/>
            <person name="Babiker R."/>
            <person name="Drula E."/>
            <person name="Ayuso-Fernandez I."/>
            <person name="Pacheco R."/>
            <person name="Padilla G."/>
            <person name="Ferreira P."/>
            <person name="Barriuso J."/>
            <person name="Kellner H."/>
            <person name="Castanera R."/>
            <person name="Alfaro M."/>
            <person name="Ramirez L."/>
            <person name="Pisabarro A.G."/>
            <person name="Kuo A."/>
            <person name="Tritt A."/>
            <person name="Lipzen A."/>
            <person name="He G."/>
            <person name="Yan M."/>
            <person name="Ng V."/>
            <person name="Cullen D."/>
            <person name="Martin F."/>
            <person name="Rosso M.-N."/>
            <person name="Henrissat B."/>
            <person name="Hibbett D."/>
            <person name="Martinez A.T."/>
            <person name="Grigoriev I.V."/>
        </authorList>
    </citation>
    <scope>NUCLEOTIDE SEQUENCE</scope>
    <source>
        <strain evidence="2">ATCC 90797</strain>
    </source>
</reference>
<sequence>MSALSYDGMTDLTSITSVSQAGCDDDVLHAVSPGFESDRMLQDAKDAGDPLDAADDTVTALHAARKRATLIQYIHMHPMPLTAFGVLLIGIAVAVLWKVKELLALEIIFQQFHTSFSSFNDNLRCVSGHHVGFDFSITDHFSELVDGGGSISTHDFGFSGLDVGKHTVVVGGHNWDDFRSP</sequence>
<dbReference type="OrthoDB" id="3236720at2759"/>
<dbReference type="AlphaFoldDB" id="A0A9P5ZK59"/>
<comment type="caution">
    <text evidence="2">The sequence shown here is derived from an EMBL/GenBank/DDBJ whole genome shotgun (WGS) entry which is preliminary data.</text>
</comment>
<evidence type="ECO:0000313" key="2">
    <source>
        <dbReference type="EMBL" id="KAF9488563.1"/>
    </source>
</evidence>
<name>A0A9P5ZK59_PLEER</name>
<dbReference type="EMBL" id="MU154708">
    <property type="protein sequence ID" value="KAF9488563.1"/>
    <property type="molecule type" value="Genomic_DNA"/>
</dbReference>
<evidence type="ECO:0000313" key="3">
    <source>
        <dbReference type="Proteomes" id="UP000807025"/>
    </source>
</evidence>
<evidence type="ECO:0000256" key="1">
    <source>
        <dbReference type="SAM" id="Phobius"/>
    </source>
</evidence>
<dbReference type="Proteomes" id="UP000807025">
    <property type="component" value="Unassembled WGS sequence"/>
</dbReference>
<feature type="transmembrane region" description="Helical" evidence="1">
    <location>
        <begin position="79"/>
        <end position="97"/>
    </location>
</feature>
<organism evidence="2 3">
    <name type="scientific">Pleurotus eryngii</name>
    <name type="common">Boletus of the steppes</name>
    <dbReference type="NCBI Taxonomy" id="5323"/>
    <lineage>
        <taxon>Eukaryota</taxon>
        <taxon>Fungi</taxon>
        <taxon>Dikarya</taxon>
        <taxon>Basidiomycota</taxon>
        <taxon>Agaricomycotina</taxon>
        <taxon>Agaricomycetes</taxon>
        <taxon>Agaricomycetidae</taxon>
        <taxon>Agaricales</taxon>
        <taxon>Pleurotineae</taxon>
        <taxon>Pleurotaceae</taxon>
        <taxon>Pleurotus</taxon>
    </lineage>
</organism>